<dbReference type="KEGG" id="csg:Cylst_5437"/>
<sequence>MTTEKGQIRMKIAFTTSDRIHINAHFGWAKEIDVYEITDKGYQFLETLKFEGDLKEDGNEDKITPKLDALVDCTIVYVLAIGGSAAARLIKKGVTPVKAKSEEEEIADVLNKLVQTLKGNPPPWLRKALQPKTATFLDEVEDEATV</sequence>
<evidence type="ECO:0000256" key="2">
    <source>
        <dbReference type="ARBA" id="ARBA00023231"/>
    </source>
</evidence>
<feature type="domain" description="Dinitrogenase iron-molybdenum cofactor biosynthesis" evidence="3">
    <location>
        <begin position="20"/>
        <end position="114"/>
    </location>
</feature>
<dbReference type="PANTHER" id="PTHR33937:SF1">
    <property type="entry name" value="IRON-MOLIBDENUM COFACTOR PROCESSING PROTEIN"/>
    <property type="match status" value="1"/>
</dbReference>
<dbReference type="AlphaFoldDB" id="K9X727"/>
<organism evidence="4 5">
    <name type="scientific">Cylindrospermum stagnale PCC 7417</name>
    <dbReference type="NCBI Taxonomy" id="56107"/>
    <lineage>
        <taxon>Bacteria</taxon>
        <taxon>Bacillati</taxon>
        <taxon>Cyanobacteriota</taxon>
        <taxon>Cyanophyceae</taxon>
        <taxon>Nostocales</taxon>
        <taxon>Nostocaceae</taxon>
        <taxon>Cylindrospermum</taxon>
    </lineage>
</organism>
<dbReference type="Pfam" id="PF02579">
    <property type="entry name" value="Nitro_FeMo-Co"/>
    <property type="match status" value="1"/>
</dbReference>
<evidence type="ECO:0000313" key="4">
    <source>
        <dbReference type="EMBL" id="AFZ27452.1"/>
    </source>
</evidence>
<evidence type="ECO:0000256" key="1">
    <source>
        <dbReference type="ARBA" id="ARBA00010285"/>
    </source>
</evidence>
<proteinExistence type="inferred from homology"/>
<gene>
    <name evidence="4" type="ORF">Cylst_5437</name>
</gene>
<dbReference type="HOGENOM" id="CLU_104194_3_0_3"/>
<keyword evidence="2" id="KW-0535">Nitrogen fixation</keyword>
<dbReference type="EMBL" id="CP003642">
    <property type="protein sequence ID" value="AFZ27452.1"/>
    <property type="molecule type" value="Genomic_DNA"/>
</dbReference>
<dbReference type="InterPro" id="IPR003731">
    <property type="entry name" value="Di-Nase_FeMo-co_biosynth"/>
</dbReference>
<dbReference type="STRING" id="56107.Cylst_5437"/>
<dbReference type="PANTHER" id="PTHR33937">
    <property type="entry name" value="IRON-MOLYBDENUM PROTEIN-RELATED-RELATED"/>
    <property type="match status" value="1"/>
</dbReference>
<name>K9X727_9NOST</name>
<dbReference type="GO" id="GO:0009399">
    <property type="term" value="P:nitrogen fixation"/>
    <property type="evidence" value="ECO:0007669"/>
    <property type="project" value="InterPro"/>
</dbReference>
<accession>K9X727</accession>
<evidence type="ECO:0000259" key="3">
    <source>
        <dbReference type="Pfam" id="PF02579"/>
    </source>
</evidence>
<dbReference type="Proteomes" id="UP000010475">
    <property type="component" value="Chromosome"/>
</dbReference>
<evidence type="ECO:0000313" key="5">
    <source>
        <dbReference type="Proteomes" id="UP000010475"/>
    </source>
</evidence>
<dbReference type="InterPro" id="IPR036105">
    <property type="entry name" value="DiNase_FeMo-co_biosyn_sf"/>
</dbReference>
<dbReference type="InterPro" id="IPR051840">
    <property type="entry name" value="NifX/NifY_domain"/>
</dbReference>
<dbReference type="eggNOG" id="COG1433">
    <property type="taxonomic scope" value="Bacteria"/>
</dbReference>
<protein>
    <submittedName>
        <fullName evidence="4">Nitrogen fixation protein NifX</fullName>
    </submittedName>
</protein>
<reference evidence="4 5" key="1">
    <citation type="submission" date="2012-06" db="EMBL/GenBank/DDBJ databases">
        <title>Finished chromosome of genome of Cylindrospermum stagnale PCC 7417.</title>
        <authorList>
            <consortium name="US DOE Joint Genome Institute"/>
            <person name="Gugger M."/>
            <person name="Coursin T."/>
            <person name="Rippka R."/>
            <person name="Tandeau De Marsac N."/>
            <person name="Huntemann M."/>
            <person name="Wei C.-L."/>
            <person name="Han J."/>
            <person name="Detter J.C."/>
            <person name="Han C."/>
            <person name="Tapia R."/>
            <person name="Chen A."/>
            <person name="Kyrpides N."/>
            <person name="Mavromatis K."/>
            <person name="Markowitz V."/>
            <person name="Szeto E."/>
            <person name="Ivanova N."/>
            <person name="Pagani I."/>
            <person name="Pati A."/>
            <person name="Goodwin L."/>
            <person name="Nordberg H.P."/>
            <person name="Cantor M.N."/>
            <person name="Hua S.X."/>
            <person name="Woyke T."/>
            <person name="Kerfeld C.A."/>
        </authorList>
    </citation>
    <scope>NUCLEOTIDE SEQUENCE [LARGE SCALE GENOMIC DNA]</scope>
    <source>
        <strain evidence="4 5">PCC 7417</strain>
    </source>
</reference>
<dbReference type="GO" id="GO:0051540">
    <property type="term" value="F:metal cluster binding"/>
    <property type="evidence" value="ECO:0007669"/>
    <property type="project" value="InterPro"/>
</dbReference>
<keyword evidence="5" id="KW-1185">Reference proteome</keyword>
<dbReference type="Gene3D" id="3.30.420.130">
    <property type="entry name" value="Dinitrogenase iron-molybdenum cofactor biosynthesis domain"/>
    <property type="match status" value="1"/>
</dbReference>
<comment type="similarity">
    <text evidence="1">Belongs to the NifX/NifY family.</text>
</comment>
<dbReference type="SUPFAM" id="SSF53146">
    <property type="entry name" value="Nitrogenase accessory factor-like"/>
    <property type="match status" value="1"/>
</dbReference>
<dbReference type="InterPro" id="IPR013480">
    <property type="entry name" value="NifX"/>
</dbReference>
<dbReference type="CDD" id="cd00853">
    <property type="entry name" value="NifX"/>
    <property type="match status" value="1"/>
</dbReference>
<dbReference type="InterPro" id="IPR034169">
    <property type="entry name" value="NifX-like"/>
</dbReference>
<dbReference type="NCBIfam" id="TIGR02663">
    <property type="entry name" value="nifX"/>
    <property type="match status" value="1"/>
</dbReference>
<dbReference type="PATRIC" id="fig|56107.3.peg.5977"/>